<evidence type="ECO:0000313" key="1">
    <source>
        <dbReference type="EMBL" id="SVC68259.1"/>
    </source>
</evidence>
<accession>A0A382P4D7</accession>
<dbReference type="AlphaFoldDB" id="A0A382P4D7"/>
<name>A0A382P4D7_9ZZZZ</name>
<proteinExistence type="predicted"/>
<reference evidence="1" key="1">
    <citation type="submission" date="2018-05" db="EMBL/GenBank/DDBJ databases">
        <authorList>
            <person name="Lanie J.A."/>
            <person name="Ng W.-L."/>
            <person name="Kazmierczak K.M."/>
            <person name="Andrzejewski T.M."/>
            <person name="Davidsen T.M."/>
            <person name="Wayne K.J."/>
            <person name="Tettelin H."/>
            <person name="Glass J.I."/>
            <person name="Rusch D."/>
            <person name="Podicherti R."/>
            <person name="Tsui H.-C.T."/>
            <person name="Winkler M.E."/>
        </authorList>
    </citation>
    <scope>NUCLEOTIDE SEQUENCE</scope>
</reference>
<dbReference type="EMBL" id="UINC01104816">
    <property type="protein sequence ID" value="SVC68259.1"/>
    <property type="molecule type" value="Genomic_DNA"/>
</dbReference>
<gene>
    <name evidence="1" type="ORF">METZ01_LOCUS321113</name>
</gene>
<protein>
    <submittedName>
        <fullName evidence="1">Uncharacterized protein</fullName>
    </submittedName>
</protein>
<sequence>MSVALLMSGGDWALGAAVSEPPGQVVGVVSSELSPGTNVIAGRELARGTGASNNT</sequence>
<feature type="non-terminal residue" evidence="1">
    <location>
        <position position="55"/>
    </location>
</feature>
<organism evidence="1">
    <name type="scientific">marine metagenome</name>
    <dbReference type="NCBI Taxonomy" id="408172"/>
    <lineage>
        <taxon>unclassified sequences</taxon>
        <taxon>metagenomes</taxon>
        <taxon>ecological metagenomes</taxon>
    </lineage>
</organism>